<protein>
    <recommendedName>
        <fullName evidence="5">Lipoprotein</fullName>
    </recommendedName>
</protein>
<dbReference type="RefSeq" id="WP_165928646.1">
    <property type="nucleotide sequence ID" value="NZ_CAWOLO010000003.1"/>
</dbReference>
<accession>A0A377Q8U1</accession>
<evidence type="ECO:0000313" key="2">
    <source>
        <dbReference type="EMBL" id="TCU88783.1"/>
    </source>
</evidence>
<dbReference type="EMBL" id="SMBT01000003">
    <property type="protein sequence ID" value="TCU88783.1"/>
    <property type="molecule type" value="Genomic_DNA"/>
</dbReference>
<proteinExistence type="predicted"/>
<reference evidence="2 4" key="2">
    <citation type="submission" date="2019-03" db="EMBL/GenBank/DDBJ databases">
        <title>Genomic Encyclopedia of Type Strains, Phase IV (KMG-IV): sequencing the most valuable type-strain genomes for metagenomic binning, comparative biology and taxonomic classification.</title>
        <authorList>
            <person name="Goeker M."/>
        </authorList>
    </citation>
    <scope>NUCLEOTIDE SEQUENCE [LARGE SCALE GENOMIC DNA]</scope>
    <source>
        <strain evidence="2 4">DSM 3764</strain>
    </source>
</reference>
<evidence type="ECO:0008006" key="5">
    <source>
        <dbReference type="Google" id="ProtNLM"/>
    </source>
</evidence>
<reference evidence="1 3" key="1">
    <citation type="submission" date="2018-06" db="EMBL/GenBank/DDBJ databases">
        <authorList>
            <consortium name="Pathogen Informatics"/>
            <person name="Doyle S."/>
        </authorList>
    </citation>
    <scope>NUCLEOTIDE SEQUENCE [LARGE SCALE GENOMIC DNA]</scope>
    <source>
        <strain evidence="1 3">NCTC11159</strain>
    </source>
</reference>
<dbReference type="EMBL" id="UGHR01000001">
    <property type="protein sequence ID" value="STQ91145.1"/>
    <property type="molecule type" value="Genomic_DNA"/>
</dbReference>
<evidence type="ECO:0000313" key="1">
    <source>
        <dbReference type="EMBL" id="STQ91145.1"/>
    </source>
</evidence>
<keyword evidence="4" id="KW-1185">Reference proteome</keyword>
<evidence type="ECO:0000313" key="4">
    <source>
        <dbReference type="Proteomes" id="UP000295794"/>
    </source>
</evidence>
<organism evidence="1 3">
    <name type="scientific">Iodobacter fluviatilis</name>
    <dbReference type="NCBI Taxonomy" id="537"/>
    <lineage>
        <taxon>Bacteria</taxon>
        <taxon>Pseudomonadati</taxon>
        <taxon>Pseudomonadota</taxon>
        <taxon>Betaproteobacteria</taxon>
        <taxon>Neisseriales</taxon>
        <taxon>Chitinibacteraceae</taxon>
        <taxon>Iodobacter</taxon>
    </lineage>
</organism>
<dbReference type="AlphaFoldDB" id="A0A377Q8U1"/>
<evidence type="ECO:0000313" key="3">
    <source>
        <dbReference type="Proteomes" id="UP000255108"/>
    </source>
</evidence>
<dbReference type="Proteomes" id="UP000255108">
    <property type="component" value="Unassembled WGS sequence"/>
</dbReference>
<dbReference type="PROSITE" id="PS51257">
    <property type="entry name" value="PROKAR_LIPOPROTEIN"/>
    <property type="match status" value="1"/>
</dbReference>
<name>A0A377Q8U1_9NEIS</name>
<sequence length="57" mass="6024">MKSLFIIPLVITLSACGPSPAPHKIAEPQREALEKAKQVEGVVLKQAAEQASAAENN</sequence>
<gene>
    <name evidence="2" type="ORF">EV682_103367</name>
    <name evidence="1" type="ORF">NCTC11159_02217</name>
</gene>
<dbReference type="Proteomes" id="UP000295794">
    <property type="component" value="Unassembled WGS sequence"/>
</dbReference>